<feature type="chain" id="PRO_5004844237" evidence="8">
    <location>
        <begin position="33"/>
        <end position="720"/>
    </location>
</feature>
<dbReference type="InParanoid" id="W4KGN3"/>
<dbReference type="EMBL" id="KI925455">
    <property type="protein sequence ID" value="ETW85018.1"/>
    <property type="molecule type" value="Genomic_DNA"/>
</dbReference>
<dbReference type="Pfam" id="PF00450">
    <property type="entry name" value="Peptidase_S10"/>
    <property type="match status" value="2"/>
</dbReference>
<evidence type="ECO:0000256" key="8">
    <source>
        <dbReference type="SAM" id="SignalP"/>
    </source>
</evidence>
<accession>W4KGN3</accession>
<dbReference type="SUPFAM" id="SSF53474">
    <property type="entry name" value="alpha/beta-Hydrolases"/>
    <property type="match status" value="1"/>
</dbReference>
<gene>
    <name evidence="9" type="ORF">HETIRDRAFT_146116</name>
</gene>
<feature type="region of interest" description="Disordered" evidence="6">
    <location>
        <begin position="37"/>
        <end position="95"/>
    </location>
</feature>
<feature type="transmembrane region" description="Helical" evidence="7">
    <location>
        <begin position="701"/>
        <end position="719"/>
    </location>
</feature>
<keyword evidence="7" id="KW-0812">Transmembrane</keyword>
<dbReference type="PRINTS" id="PR00724">
    <property type="entry name" value="CRBOXYPTASEC"/>
</dbReference>
<feature type="compositionally biased region" description="Polar residues" evidence="6">
    <location>
        <begin position="400"/>
        <end position="421"/>
    </location>
</feature>
<dbReference type="InterPro" id="IPR029058">
    <property type="entry name" value="AB_hydrolase_fold"/>
</dbReference>
<dbReference type="PANTHER" id="PTHR11802">
    <property type="entry name" value="SERINE PROTEASE FAMILY S10 SERINE CARBOXYPEPTIDASE"/>
    <property type="match status" value="1"/>
</dbReference>
<evidence type="ECO:0000256" key="3">
    <source>
        <dbReference type="ARBA" id="ARBA00022670"/>
    </source>
</evidence>
<evidence type="ECO:0000256" key="1">
    <source>
        <dbReference type="ARBA" id="ARBA00009431"/>
    </source>
</evidence>
<dbReference type="eggNOG" id="KOG1282">
    <property type="taxonomic scope" value="Eukaryota"/>
</dbReference>
<keyword evidence="7" id="KW-1133">Transmembrane helix</keyword>
<proteinExistence type="inferred from homology"/>
<evidence type="ECO:0000256" key="2">
    <source>
        <dbReference type="ARBA" id="ARBA00022645"/>
    </source>
</evidence>
<feature type="signal peptide" evidence="8">
    <location>
        <begin position="1"/>
        <end position="32"/>
    </location>
</feature>
<dbReference type="Proteomes" id="UP000030671">
    <property type="component" value="Unassembled WGS sequence"/>
</dbReference>
<feature type="compositionally biased region" description="Low complexity" evidence="6">
    <location>
        <begin position="37"/>
        <end position="76"/>
    </location>
</feature>
<reference evidence="9 10" key="1">
    <citation type="journal article" date="2012" name="New Phytol.">
        <title>Insight into trade-off between wood decay and parasitism from the genome of a fungal forest pathogen.</title>
        <authorList>
            <person name="Olson A."/>
            <person name="Aerts A."/>
            <person name="Asiegbu F."/>
            <person name="Belbahri L."/>
            <person name="Bouzid O."/>
            <person name="Broberg A."/>
            <person name="Canback B."/>
            <person name="Coutinho P.M."/>
            <person name="Cullen D."/>
            <person name="Dalman K."/>
            <person name="Deflorio G."/>
            <person name="van Diepen L.T."/>
            <person name="Dunand C."/>
            <person name="Duplessis S."/>
            <person name="Durling M."/>
            <person name="Gonthier P."/>
            <person name="Grimwood J."/>
            <person name="Fossdal C.G."/>
            <person name="Hansson D."/>
            <person name="Henrissat B."/>
            <person name="Hietala A."/>
            <person name="Himmelstrand K."/>
            <person name="Hoffmeister D."/>
            <person name="Hogberg N."/>
            <person name="James T.Y."/>
            <person name="Karlsson M."/>
            <person name="Kohler A."/>
            <person name="Kues U."/>
            <person name="Lee Y.H."/>
            <person name="Lin Y.C."/>
            <person name="Lind M."/>
            <person name="Lindquist E."/>
            <person name="Lombard V."/>
            <person name="Lucas S."/>
            <person name="Lunden K."/>
            <person name="Morin E."/>
            <person name="Murat C."/>
            <person name="Park J."/>
            <person name="Raffaello T."/>
            <person name="Rouze P."/>
            <person name="Salamov A."/>
            <person name="Schmutz J."/>
            <person name="Solheim H."/>
            <person name="Stahlberg J."/>
            <person name="Velez H."/>
            <person name="de Vries R.P."/>
            <person name="Wiebenga A."/>
            <person name="Woodward S."/>
            <person name="Yakovlev I."/>
            <person name="Garbelotto M."/>
            <person name="Martin F."/>
            <person name="Grigoriev I.V."/>
            <person name="Stenlid J."/>
        </authorList>
    </citation>
    <scope>NUCLEOTIDE SEQUENCE [LARGE SCALE GENOMIC DNA]</scope>
    <source>
        <strain evidence="9 10">TC 32-1</strain>
    </source>
</reference>
<evidence type="ECO:0000256" key="5">
    <source>
        <dbReference type="ARBA" id="ARBA00023180"/>
    </source>
</evidence>
<evidence type="ECO:0000313" key="10">
    <source>
        <dbReference type="Proteomes" id="UP000030671"/>
    </source>
</evidence>
<keyword evidence="8" id="KW-0732">Signal</keyword>
<keyword evidence="7" id="KW-0472">Membrane</keyword>
<name>W4KGN3_HETIT</name>
<dbReference type="KEGG" id="hir:HETIRDRAFT_146116"/>
<dbReference type="OrthoDB" id="443318at2759"/>
<dbReference type="GeneID" id="20667120"/>
<dbReference type="RefSeq" id="XP_009541914.1">
    <property type="nucleotide sequence ID" value="XM_009543619.1"/>
</dbReference>
<keyword evidence="3 9" id="KW-0645">Protease</keyword>
<dbReference type="GO" id="GO:0006508">
    <property type="term" value="P:proteolysis"/>
    <property type="evidence" value="ECO:0007669"/>
    <property type="project" value="UniProtKB-KW"/>
</dbReference>
<feature type="region of interest" description="Disordered" evidence="6">
    <location>
        <begin position="399"/>
        <end position="421"/>
    </location>
</feature>
<evidence type="ECO:0000313" key="9">
    <source>
        <dbReference type="EMBL" id="ETW85018.1"/>
    </source>
</evidence>
<protein>
    <submittedName>
        <fullName evidence="9">Serine protease</fullName>
    </submittedName>
</protein>
<dbReference type="GO" id="GO:0004185">
    <property type="term" value="F:serine-type carboxypeptidase activity"/>
    <property type="evidence" value="ECO:0007669"/>
    <property type="project" value="InterPro"/>
</dbReference>
<dbReference type="InterPro" id="IPR001563">
    <property type="entry name" value="Peptidase_S10"/>
</dbReference>
<keyword evidence="10" id="KW-1185">Reference proteome</keyword>
<evidence type="ECO:0000256" key="7">
    <source>
        <dbReference type="SAM" id="Phobius"/>
    </source>
</evidence>
<dbReference type="AlphaFoldDB" id="W4KGN3"/>
<sequence>MAVRNRCRGFNPQAVLSLCFLLIVSSLSLADAAQNSSHAAGSTTPPTSASPTSRTSVSSAHGSSSPAKSSGSTLSAQPSAVPLKPGQLPNSFPHNYTEIPAGDFSPEWQEFFLVTQGLPNITFPLPHNYAGNIPVSRPNNTHPNNTLFFWGAESTQGSLTAQSGQLQLLPWMIWLGGGGGPGSSSLFTSMTANGPMLLHNDFTITQNQFGFSGLMDMFWVDQPVGTGFSTVDSDGYVKDENQVASDFIGFLSNLVKVFPSLASRPFILAGEDYAGIFIPYIANALFASSSPPVQLHKIVIGNGLIGGFDVFPNLATVSILESFPQLIKFDQNVFKSFQAQAHLCGFDLNLTYPQTEPLPSFSPTAHPSPFWSFAPNEAPSALDRREILKSILDRRHFDGSYSSGRPTSRALQSRQSSELPGTVTPSYGCALFDEMIDYAANFSFPWTPGNFDLYDIPNVVSPQASLDAGVYFNSIQVRGALHAPLSKNWSSVPTYPFGSTTKFSSTTNIYGDPSPAPASFFNDFISMAESKGVGLVFYSGANNAIANHRALEILIQNATFGGTRGFTRKPSTPWNDDSGDIAGIVHQERGIVYALFDNVGHLIPHWKPNAAYVFYRDFVLNANGTGSITVDSNNNLAVLGGEDPTRADDAPRIATALYLGSATTASTLFAPAATVQAWSTFLGNFDAVSVQNDGVNAAPSLWVAGMLGAASLTIVWLLVA</sequence>
<organism evidence="9 10">
    <name type="scientific">Heterobasidion irregulare (strain TC 32-1)</name>
    <dbReference type="NCBI Taxonomy" id="747525"/>
    <lineage>
        <taxon>Eukaryota</taxon>
        <taxon>Fungi</taxon>
        <taxon>Dikarya</taxon>
        <taxon>Basidiomycota</taxon>
        <taxon>Agaricomycotina</taxon>
        <taxon>Agaricomycetes</taxon>
        <taxon>Russulales</taxon>
        <taxon>Bondarzewiaceae</taxon>
        <taxon>Heterobasidion</taxon>
        <taxon>Heterobasidion annosum species complex</taxon>
    </lineage>
</organism>
<evidence type="ECO:0000256" key="6">
    <source>
        <dbReference type="SAM" id="MobiDB-lite"/>
    </source>
</evidence>
<keyword evidence="5" id="KW-0325">Glycoprotein</keyword>
<comment type="similarity">
    <text evidence="1">Belongs to the peptidase S10 family.</text>
</comment>
<keyword evidence="2" id="KW-0121">Carboxypeptidase</keyword>
<evidence type="ECO:0000256" key="4">
    <source>
        <dbReference type="ARBA" id="ARBA00022801"/>
    </source>
</evidence>
<dbReference type="HOGENOM" id="CLU_440163_0_0_1"/>
<dbReference type="Gene3D" id="3.40.50.1820">
    <property type="entry name" value="alpha/beta hydrolase"/>
    <property type="match status" value="1"/>
</dbReference>
<dbReference type="PANTHER" id="PTHR11802:SF479">
    <property type="entry name" value="CARBOXYPEPTIDASE"/>
    <property type="match status" value="1"/>
</dbReference>
<keyword evidence="4" id="KW-0378">Hydrolase</keyword>